<dbReference type="RefSeq" id="WP_271220621.1">
    <property type="nucleotide sequence ID" value="NZ_BAAAVD010000004.1"/>
</dbReference>
<dbReference type="Proteomes" id="UP001143474">
    <property type="component" value="Unassembled WGS sequence"/>
</dbReference>
<dbReference type="Gene3D" id="1.20.1290.10">
    <property type="entry name" value="AhpD-like"/>
    <property type="match status" value="1"/>
</dbReference>
<dbReference type="EMBL" id="BSEV01000015">
    <property type="protein sequence ID" value="GLK12288.1"/>
    <property type="molecule type" value="Genomic_DNA"/>
</dbReference>
<keyword evidence="2" id="KW-1185">Reference proteome</keyword>
<dbReference type="SUPFAM" id="SSF69118">
    <property type="entry name" value="AhpD-like"/>
    <property type="match status" value="1"/>
</dbReference>
<comment type="caution">
    <text evidence="1">The sequence shown here is derived from an EMBL/GenBank/DDBJ whole genome shotgun (WGS) entry which is preliminary data.</text>
</comment>
<dbReference type="AlphaFoldDB" id="A0A9W6I5X7"/>
<dbReference type="InterPro" id="IPR029032">
    <property type="entry name" value="AhpD-like"/>
</dbReference>
<accession>A0A9W6I5X7</accession>
<sequence length="344" mass="35734">MAGALVRRALRRSLDQVRHVSPVRPAAARGLVADVYARSEREFGMLAPPVALHSPAPEVLAACWMMLRETLLAEGRAGRAVKEAVATGVSLGNTCPYCVGVHSATLQGLVGGGGAGDGEVEPVTAWARASGVRREAALHGRPFPQEQAAELVGVAVTFQYLNRMVNVFLDDTPLPPRVPAAAHGGLMRVLGWFMRLTAREVREPGASLDLLPAAPLPGDLSWAAGAPNIAGAFARTAEAVEEAGRRSVPEAVRDLVTARLAGWDGGPAGLGRAWADDAVSGLPVAQRPAGRLALLTAIASHQVGGSVVDDFRAGGPDDGALIELTAWASLAAARRIGGWMCGEE</sequence>
<proteinExistence type="predicted"/>
<protein>
    <submittedName>
        <fullName evidence="1">Alkyl hydroperoxide reductase AhpD</fullName>
    </submittedName>
</protein>
<evidence type="ECO:0000313" key="1">
    <source>
        <dbReference type="EMBL" id="GLK12288.1"/>
    </source>
</evidence>
<reference evidence="1" key="1">
    <citation type="journal article" date="2014" name="Int. J. Syst. Evol. Microbiol.">
        <title>Complete genome sequence of Corynebacterium casei LMG S-19264T (=DSM 44701T), isolated from a smear-ripened cheese.</title>
        <authorList>
            <consortium name="US DOE Joint Genome Institute (JGI-PGF)"/>
            <person name="Walter F."/>
            <person name="Albersmeier A."/>
            <person name="Kalinowski J."/>
            <person name="Ruckert C."/>
        </authorList>
    </citation>
    <scope>NUCLEOTIDE SEQUENCE</scope>
    <source>
        <strain evidence="1">VKM Ac-2007</strain>
    </source>
</reference>
<organism evidence="1 2">
    <name type="scientific">Streptosporangium carneum</name>
    <dbReference type="NCBI Taxonomy" id="47481"/>
    <lineage>
        <taxon>Bacteria</taxon>
        <taxon>Bacillati</taxon>
        <taxon>Actinomycetota</taxon>
        <taxon>Actinomycetes</taxon>
        <taxon>Streptosporangiales</taxon>
        <taxon>Streptosporangiaceae</taxon>
        <taxon>Streptosporangium</taxon>
    </lineage>
</organism>
<reference evidence="1" key="2">
    <citation type="submission" date="2023-01" db="EMBL/GenBank/DDBJ databases">
        <authorList>
            <person name="Sun Q."/>
            <person name="Evtushenko L."/>
        </authorList>
    </citation>
    <scope>NUCLEOTIDE SEQUENCE</scope>
    <source>
        <strain evidence="1">VKM Ac-2007</strain>
    </source>
</reference>
<gene>
    <name evidence="1" type="ORF">GCM10017600_56970</name>
</gene>
<name>A0A9W6I5X7_9ACTN</name>
<evidence type="ECO:0000313" key="2">
    <source>
        <dbReference type="Proteomes" id="UP001143474"/>
    </source>
</evidence>